<organism evidence="2 3">
    <name type="scientific">Pandoravirus salinus</name>
    <dbReference type="NCBI Taxonomy" id="1349410"/>
    <lineage>
        <taxon>Viruses</taxon>
        <taxon>Pandoravirus</taxon>
    </lineage>
</organism>
<accession>S4W1R2</accession>
<name>S4W1R2_9VIRU</name>
<dbReference type="EMBL" id="KC977571">
    <property type="protein sequence ID" value="AGO85746.1"/>
    <property type="molecule type" value="Genomic_DNA"/>
</dbReference>
<evidence type="ECO:0000256" key="1">
    <source>
        <dbReference type="SAM" id="MobiDB-lite"/>
    </source>
</evidence>
<dbReference type="RefSeq" id="YP_008438825.1">
    <property type="nucleotide sequence ID" value="NC_022098.1"/>
</dbReference>
<feature type="compositionally biased region" description="Pro residues" evidence="1">
    <location>
        <begin position="17"/>
        <end position="36"/>
    </location>
</feature>
<reference evidence="2 3" key="1">
    <citation type="journal article" date="2013" name="Science">
        <title>Pandoraviruses: amoeba viruses with genomes up to 2.5 Mb reaching that of parasitic eukaryotes.</title>
        <authorList>
            <person name="Philippe N."/>
            <person name="Legendre M."/>
            <person name="Doutre G."/>
            <person name="Coute Y."/>
            <person name="Poirot O."/>
            <person name="Lescot M."/>
            <person name="Arslan D."/>
            <person name="Seltzer V."/>
            <person name="Bertaux L."/>
            <person name="Bruley C."/>
            <person name="Garin J."/>
            <person name="Claverie J.M."/>
            <person name="Abergel C."/>
        </authorList>
    </citation>
    <scope>NUCLEOTIDE SEQUENCE [LARGE SCALE GENOMIC DNA]</scope>
</reference>
<keyword evidence="3" id="KW-1185">Reference proteome</keyword>
<dbReference type="KEGG" id="vg:16607533"/>
<proteinExistence type="predicted"/>
<evidence type="ECO:0000313" key="2">
    <source>
        <dbReference type="EMBL" id="AGO85746.1"/>
    </source>
</evidence>
<feature type="region of interest" description="Disordered" evidence="1">
    <location>
        <begin position="1"/>
        <end position="71"/>
    </location>
</feature>
<evidence type="ECO:0000313" key="3">
    <source>
        <dbReference type="Proteomes" id="UP000204584"/>
    </source>
</evidence>
<gene>
    <name evidence="2" type="ORF">psal_cds_1352</name>
</gene>
<feature type="region of interest" description="Disordered" evidence="1">
    <location>
        <begin position="119"/>
        <end position="146"/>
    </location>
</feature>
<dbReference type="Proteomes" id="UP000204584">
    <property type="component" value="Segment"/>
</dbReference>
<protein>
    <submittedName>
        <fullName evidence="2">Uncharacterized protein</fullName>
    </submittedName>
</protein>
<dbReference type="GeneID" id="16607533"/>
<sequence>MVTNDLLWAARQRPVPQRQPPNNNPPPRFPDWPALPPNISHNITIWGGTGAQRTDPTGAYSRPAIDPLPVERMHPSPEYVLAENQAALAYLLAHRNMPPSRSVDYGTGVDIEDDNLAPAALPYSQPDLHNDENDEDDKWPYDMGLD</sequence>